<name>A0ABC8R3H8_9AQUA</name>
<gene>
    <name evidence="9" type="ORF">ILEXP_LOCUS5921</name>
    <name evidence="10" type="ORF">ILEXP_LOCUS9895</name>
</gene>
<keyword evidence="6 8" id="KW-0472">Membrane</keyword>
<evidence type="ECO:0000256" key="4">
    <source>
        <dbReference type="ARBA" id="ARBA00022692"/>
    </source>
</evidence>
<dbReference type="GO" id="GO:0009791">
    <property type="term" value="P:post-embryonic development"/>
    <property type="evidence" value="ECO:0007669"/>
    <property type="project" value="UniProtKB-ARBA"/>
</dbReference>
<comment type="similarity">
    <text evidence="2 7">Belongs to the oleosin family.</text>
</comment>
<keyword evidence="4 8" id="KW-0812">Transmembrane</keyword>
<evidence type="ECO:0000256" key="5">
    <source>
        <dbReference type="ARBA" id="ARBA00022989"/>
    </source>
</evidence>
<sequence>MAERHQQQQPTEAIKSYLPVPKKGATPTSKILAIITLFPVGSVLLCLAGLVLVGTLIGLAVATPLFVIFSPILVPAALTIAAAVAGFLTAGAFGITAVSSLSWMFNYFRKMGAAPKHMEQVRRKAQDTAGQKAREAGLRAHEAVKT</sequence>
<evidence type="ECO:0000256" key="7">
    <source>
        <dbReference type="RuleBase" id="RU000540"/>
    </source>
</evidence>
<dbReference type="PANTHER" id="PTHR33203:SF44">
    <property type="entry name" value="OLEOSIN 20.3 KDA"/>
    <property type="match status" value="1"/>
</dbReference>
<evidence type="ECO:0000256" key="8">
    <source>
        <dbReference type="SAM" id="Phobius"/>
    </source>
</evidence>
<dbReference type="EMBL" id="CAUOFW020001209">
    <property type="protein sequence ID" value="CAK9142241.1"/>
    <property type="molecule type" value="Genomic_DNA"/>
</dbReference>
<dbReference type="GO" id="GO:0005811">
    <property type="term" value="C:lipid droplet"/>
    <property type="evidence" value="ECO:0007669"/>
    <property type="project" value="UniProtKB-SubCell"/>
</dbReference>
<dbReference type="GO" id="GO:0016020">
    <property type="term" value="C:membrane"/>
    <property type="evidence" value="ECO:0007669"/>
    <property type="project" value="UniProtKB-SubCell"/>
</dbReference>
<keyword evidence="11" id="KW-1185">Reference proteome</keyword>
<accession>A0ABC8R3H8</accession>
<organism evidence="9 11">
    <name type="scientific">Ilex paraguariensis</name>
    <name type="common">yerba mate</name>
    <dbReference type="NCBI Taxonomy" id="185542"/>
    <lineage>
        <taxon>Eukaryota</taxon>
        <taxon>Viridiplantae</taxon>
        <taxon>Streptophyta</taxon>
        <taxon>Embryophyta</taxon>
        <taxon>Tracheophyta</taxon>
        <taxon>Spermatophyta</taxon>
        <taxon>Magnoliopsida</taxon>
        <taxon>eudicotyledons</taxon>
        <taxon>Gunneridae</taxon>
        <taxon>Pentapetalae</taxon>
        <taxon>asterids</taxon>
        <taxon>campanulids</taxon>
        <taxon>Aquifoliales</taxon>
        <taxon>Aquifoliaceae</taxon>
        <taxon>Ilex</taxon>
    </lineage>
</organism>
<dbReference type="InterPro" id="IPR000136">
    <property type="entry name" value="Oleosin"/>
</dbReference>
<protein>
    <recommendedName>
        <fullName evidence="7">Oleosin</fullName>
    </recommendedName>
</protein>
<dbReference type="PANTHER" id="PTHR33203">
    <property type="entry name" value="OLEOSIN"/>
    <property type="match status" value="1"/>
</dbReference>
<proteinExistence type="inferred from homology"/>
<evidence type="ECO:0000256" key="3">
    <source>
        <dbReference type="ARBA" id="ARBA00022677"/>
    </source>
</evidence>
<comment type="function">
    <text evidence="1">May have a structural role to stabilize the lipid body during desiccation of the seed by preventing coalescence of the oil. Probably interacts with both lipid and phospholipid moieties of lipid bodies. May also provide recognition signals for specific lipase anchorage in lipolysis during seedling growth.</text>
</comment>
<dbReference type="PROSITE" id="PS00811">
    <property type="entry name" value="OLEOSINS"/>
    <property type="match status" value="1"/>
</dbReference>
<feature type="transmembrane region" description="Helical" evidence="8">
    <location>
        <begin position="90"/>
        <end position="108"/>
    </location>
</feature>
<dbReference type="EMBL" id="CAUOFW020000903">
    <property type="protein sequence ID" value="CAK9138572.1"/>
    <property type="molecule type" value="Genomic_DNA"/>
</dbReference>
<feature type="transmembrane region" description="Helical" evidence="8">
    <location>
        <begin position="31"/>
        <end position="53"/>
    </location>
</feature>
<dbReference type="Pfam" id="PF01277">
    <property type="entry name" value="Oleosin"/>
    <property type="match status" value="1"/>
</dbReference>
<evidence type="ECO:0000256" key="1">
    <source>
        <dbReference type="ARBA" id="ARBA00002582"/>
    </source>
</evidence>
<feature type="transmembrane region" description="Helical" evidence="8">
    <location>
        <begin position="65"/>
        <end position="84"/>
    </location>
</feature>
<keyword evidence="5 8" id="KW-1133">Transmembrane helix</keyword>
<reference evidence="9 11" key="1">
    <citation type="submission" date="2024-02" db="EMBL/GenBank/DDBJ databases">
        <authorList>
            <person name="Vignale AGUSTIN F."/>
            <person name="Sosa J E."/>
            <person name="Modenutti C."/>
        </authorList>
    </citation>
    <scope>NUCLEOTIDE SEQUENCE [LARGE SCALE GENOMIC DNA]</scope>
</reference>
<dbReference type="GO" id="GO:0048608">
    <property type="term" value="P:reproductive structure development"/>
    <property type="evidence" value="ECO:0007669"/>
    <property type="project" value="UniProtKB-ARBA"/>
</dbReference>
<comment type="caution">
    <text evidence="9">The sequence shown here is derived from an EMBL/GenBank/DDBJ whole genome shotgun (WGS) entry which is preliminary data.</text>
</comment>
<keyword evidence="3 7" id="KW-0551">Lipid droplet</keyword>
<evidence type="ECO:0000256" key="6">
    <source>
        <dbReference type="ARBA" id="ARBA00023136"/>
    </source>
</evidence>
<evidence type="ECO:0000313" key="9">
    <source>
        <dbReference type="EMBL" id="CAK9138572.1"/>
    </source>
</evidence>
<evidence type="ECO:0000256" key="2">
    <source>
        <dbReference type="ARBA" id="ARBA00010858"/>
    </source>
</evidence>
<dbReference type="AlphaFoldDB" id="A0ABC8R3H8"/>
<evidence type="ECO:0000313" key="10">
    <source>
        <dbReference type="EMBL" id="CAK9142241.1"/>
    </source>
</evidence>
<evidence type="ECO:0000313" key="11">
    <source>
        <dbReference type="Proteomes" id="UP001642360"/>
    </source>
</evidence>
<dbReference type="Proteomes" id="UP001642360">
    <property type="component" value="Unassembled WGS sequence"/>
</dbReference>
<comment type="subcellular location">
    <subcellularLocation>
        <location evidence="7">Lipid droplet</location>
    </subcellularLocation>
    <subcellularLocation>
        <location evidence="7">Membrane</location>
        <topology evidence="7">Multi-pass membrane protein</topology>
    </subcellularLocation>
</comment>